<dbReference type="PANTHER" id="PTHR33620:SF1">
    <property type="entry name" value="UREASE ACCESSORY PROTEIN F"/>
    <property type="match status" value="1"/>
</dbReference>
<dbReference type="KEGG" id="sapo:SAPIO_CDS8900"/>
<gene>
    <name evidence="7" type="ORF">SAPIO_CDS8900</name>
</gene>
<feature type="compositionally biased region" description="Basic and acidic residues" evidence="5">
    <location>
        <begin position="180"/>
        <end position="194"/>
    </location>
</feature>
<keyword evidence="4" id="KW-0175">Coiled coil</keyword>
<dbReference type="HOGENOM" id="CLU_007643_2_0_1"/>
<dbReference type="InterPro" id="IPR021589">
    <property type="entry name" value="Cut12"/>
</dbReference>
<evidence type="ECO:0000256" key="3">
    <source>
        <dbReference type="ARBA" id="ARBA00046339"/>
    </source>
</evidence>
<feature type="region of interest" description="Disordered" evidence="5">
    <location>
        <begin position="47"/>
        <end position="199"/>
    </location>
</feature>
<feature type="compositionally biased region" description="Basic and acidic residues" evidence="5">
    <location>
        <begin position="49"/>
        <end position="70"/>
    </location>
</feature>
<organism evidence="7 8">
    <name type="scientific">Pseudallescheria apiosperma</name>
    <name type="common">Scedosporium apiospermum</name>
    <dbReference type="NCBI Taxonomy" id="563466"/>
    <lineage>
        <taxon>Eukaryota</taxon>
        <taxon>Fungi</taxon>
        <taxon>Dikarya</taxon>
        <taxon>Ascomycota</taxon>
        <taxon>Pezizomycotina</taxon>
        <taxon>Sordariomycetes</taxon>
        <taxon>Hypocreomycetidae</taxon>
        <taxon>Microascales</taxon>
        <taxon>Microascaceae</taxon>
        <taxon>Scedosporium</taxon>
    </lineage>
</organism>
<dbReference type="InterPro" id="IPR002639">
    <property type="entry name" value="UreF"/>
</dbReference>
<dbReference type="OMA" id="KYHEDAR"/>
<evidence type="ECO:0000256" key="2">
    <source>
        <dbReference type="ARBA" id="ARBA00023186"/>
    </source>
</evidence>
<dbReference type="Pfam" id="PF01730">
    <property type="entry name" value="UreF"/>
    <property type="match status" value="1"/>
</dbReference>
<dbReference type="EMBL" id="JOWA01000132">
    <property type="protein sequence ID" value="KEZ39933.1"/>
    <property type="molecule type" value="Genomic_DNA"/>
</dbReference>
<dbReference type="GO" id="GO:0016151">
    <property type="term" value="F:nickel cation binding"/>
    <property type="evidence" value="ECO:0007669"/>
    <property type="project" value="InterPro"/>
</dbReference>
<dbReference type="HAMAP" id="MF_01385">
    <property type="entry name" value="UreF"/>
    <property type="match status" value="1"/>
</dbReference>
<dbReference type="RefSeq" id="XP_016639732.1">
    <property type="nucleotide sequence ID" value="XM_016790429.1"/>
</dbReference>
<name>A0A084FXX1_PSEDA</name>
<evidence type="ECO:0000256" key="1">
    <source>
        <dbReference type="ARBA" id="ARBA00022988"/>
    </source>
</evidence>
<comment type="similarity">
    <text evidence="3">Belongs to the UreF family.</text>
</comment>
<keyword evidence="8" id="KW-1185">Reference proteome</keyword>
<protein>
    <recommendedName>
        <fullName evidence="6">Spindle pole body-associated protein cut12 domain-containing protein</fullName>
    </recommendedName>
</protein>
<dbReference type="Gene3D" id="1.10.4190.10">
    <property type="entry name" value="Urease accessory protein UreF"/>
    <property type="match status" value="1"/>
</dbReference>
<dbReference type="PANTHER" id="PTHR33620">
    <property type="entry name" value="UREASE ACCESSORY PROTEIN F"/>
    <property type="match status" value="1"/>
</dbReference>
<evidence type="ECO:0000256" key="5">
    <source>
        <dbReference type="SAM" id="MobiDB-lite"/>
    </source>
</evidence>
<evidence type="ECO:0000256" key="4">
    <source>
        <dbReference type="SAM" id="Coils"/>
    </source>
</evidence>
<accession>A0A084FXX1</accession>
<feature type="region of interest" description="Disordered" evidence="5">
    <location>
        <begin position="453"/>
        <end position="481"/>
    </location>
</feature>
<evidence type="ECO:0000259" key="6">
    <source>
        <dbReference type="Pfam" id="PF11500"/>
    </source>
</evidence>
<dbReference type="OrthoDB" id="5383703at2759"/>
<dbReference type="InterPro" id="IPR038277">
    <property type="entry name" value="UreF_sf"/>
</dbReference>
<comment type="caution">
    <text evidence="7">The sequence shown here is derived from an EMBL/GenBank/DDBJ whole genome shotgun (WGS) entry which is preliminary data.</text>
</comment>
<feature type="compositionally biased region" description="Basic and acidic residues" evidence="5">
    <location>
        <begin position="8"/>
        <end position="18"/>
    </location>
</feature>
<dbReference type="AlphaFoldDB" id="A0A084FXX1"/>
<sequence length="925" mass="102527">MLGWVLRRGLEPAKGAKEDGDDTTQIDAPDTPAPVFAARALKTAIFGEGDDRRRGAVDRRGRLEHAHSDGRTPPSKPPGILLTPGTGTSRPKRVSFGNDVFEDGSKAAGTKVGMRAGRDSTRRRTRLTELMASSRQNKAKSSTAEKKQPMPQVEENEDDDDDEWEEEDDDGADDDEDDDCCSHDITVDLNEPHSRSGKYWKSNFESYHKDAKAEMEKLLKYKQLAKSYAKMKDTEAIDLNEKLKEEQEKVLEMEKKLSEMAAQIAARRLKGGDHESPDLLRNLAKQTALAVQYRSQVKELESLLRNRQDDGRHRRTGAASPRTHRTLLETQRELRRARSELREMGDLQDEVTRLKAELKAAEQRATNLAEENKRLARGSGDDGSSYVKDLMAQLRDAKAETRNKDVEIKGLQQEFDDFKKEAVAQQEDTKAVLEKATEKISELKRELRILKASKDERGTRPKSFHGLASTGTRKPSADDKPDIHVDLRDLARLTNSASPPAERQIKASSNLASELDAKRVRVTQASRALRERFLGEPDDLKLGLKTDDAPRNLLTDRVNLERPKWQPYIPRSPRNRAYLRDVGRRNGSLDLDVADAEPKVGQVDLDQGDDDQPQLDMLKERFKHLGLPDMNGSSILAGNTSRCTLPPNRRAAALARIEQRKAERRQAIAGTLKALDKENVRPTATATRDHSINDPSHHFLLLLSDSALPLGSFAFSSGLESYLAHTSTAATPTTSFSTFLPSSISSFASTNLPFALAAYDNPSSLPELDDILDASTICTVGRRASTAQGRALLSLWEKSFAPPLRDDALRSFAAEVKGTCGGRAHGHLAVVFGAVGRAAGLERERMAYVLVLGHVKALVSAAVRAGVLGPYKAQGVLAGDEVRRMVGEAVEREWETWVEDAGQTVPVMDLWVGRHEVLYSRIFNS</sequence>
<proteinExistence type="inferred from homology"/>
<feature type="coiled-coil region" evidence="4">
    <location>
        <begin position="229"/>
        <end position="263"/>
    </location>
</feature>
<evidence type="ECO:0000313" key="7">
    <source>
        <dbReference type="EMBL" id="KEZ39933.1"/>
    </source>
</evidence>
<dbReference type="Proteomes" id="UP000028545">
    <property type="component" value="Unassembled WGS sequence"/>
</dbReference>
<feature type="compositionally biased region" description="Acidic residues" evidence="5">
    <location>
        <begin position="154"/>
        <end position="179"/>
    </location>
</feature>
<keyword evidence="2" id="KW-0143">Chaperone</keyword>
<feature type="compositionally biased region" description="Polar residues" evidence="5">
    <location>
        <begin position="131"/>
        <end position="142"/>
    </location>
</feature>
<dbReference type="Pfam" id="PF11500">
    <property type="entry name" value="Cut12"/>
    <property type="match status" value="1"/>
</dbReference>
<feature type="domain" description="Spindle pole body-associated protein cut12" evidence="6">
    <location>
        <begin position="121"/>
        <end position="271"/>
    </location>
</feature>
<feature type="region of interest" description="Disordered" evidence="5">
    <location>
        <begin position="1"/>
        <end position="32"/>
    </location>
</feature>
<dbReference type="GeneID" id="27727972"/>
<feature type="coiled-coil region" evidence="4">
    <location>
        <begin position="290"/>
        <end position="453"/>
    </location>
</feature>
<keyword evidence="1" id="KW-0996">Nickel insertion</keyword>
<reference evidence="7 8" key="1">
    <citation type="journal article" date="2014" name="Genome Announc.">
        <title>Draft genome sequence of the pathogenic fungus Scedosporium apiospermum.</title>
        <authorList>
            <person name="Vandeputte P."/>
            <person name="Ghamrawi S."/>
            <person name="Rechenmann M."/>
            <person name="Iltis A."/>
            <person name="Giraud S."/>
            <person name="Fleury M."/>
            <person name="Thornton C."/>
            <person name="Delhaes L."/>
            <person name="Meyer W."/>
            <person name="Papon N."/>
            <person name="Bouchara J.P."/>
        </authorList>
    </citation>
    <scope>NUCLEOTIDE SEQUENCE [LARGE SCALE GENOMIC DNA]</scope>
    <source>
        <strain evidence="7 8">IHEM 14462</strain>
    </source>
</reference>
<dbReference type="VEuPathDB" id="FungiDB:SAPIO_CDS8900"/>
<evidence type="ECO:0000313" key="8">
    <source>
        <dbReference type="Proteomes" id="UP000028545"/>
    </source>
</evidence>